<dbReference type="EMBL" id="CADCTL010000093">
    <property type="protein sequence ID" value="CAA9235085.1"/>
    <property type="molecule type" value="Genomic_DNA"/>
</dbReference>
<name>A0A6J4HY41_9PROT</name>
<dbReference type="PANTHER" id="PTHR30069:SF53">
    <property type="entry name" value="COLICIN I RECEPTOR-RELATED"/>
    <property type="match status" value="1"/>
</dbReference>
<dbReference type="InterPro" id="IPR037066">
    <property type="entry name" value="Plug_dom_sf"/>
</dbReference>
<dbReference type="Pfam" id="PF07715">
    <property type="entry name" value="Plug"/>
    <property type="match status" value="1"/>
</dbReference>
<evidence type="ECO:0000259" key="13">
    <source>
        <dbReference type="Pfam" id="PF00593"/>
    </source>
</evidence>
<comment type="subcellular location">
    <subcellularLocation>
        <location evidence="1 10">Cell outer membrane</location>
        <topology evidence="1 10">Multi-pass membrane protein</topology>
    </subcellularLocation>
</comment>
<dbReference type="GO" id="GO:0015344">
    <property type="term" value="F:siderophore uptake transmembrane transporter activity"/>
    <property type="evidence" value="ECO:0007669"/>
    <property type="project" value="TreeGrafter"/>
</dbReference>
<dbReference type="GO" id="GO:0044718">
    <property type="term" value="P:siderophore transmembrane transport"/>
    <property type="evidence" value="ECO:0007669"/>
    <property type="project" value="TreeGrafter"/>
</dbReference>
<evidence type="ECO:0000256" key="12">
    <source>
        <dbReference type="SAM" id="SignalP"/>
    </source>
</evidence>
<dbReference type="InterPro" id="IPR012910">
    <property type="entry name" value="Plug_dom"/>
</dbReference>
<evidence type="ECO:0000256" key="5">
    <source>
        <dbReference type="ARBA" id="ARBA00022729"/>
    </source>
</evidence>
<evidence type="ECO:0000256" key="2">
    <source>
        <dbReference type="ARBA" id="ARBA00022448"/>
    </source>
</evidence>
<evidence type="ECO:0000256" key="4">
    <source>
        <dbReference type="ARBA" id="ARBA00022692"/>
    </source>
</evidence>
<keyword evidence="8 10" id="KW-0472">Membrane</keyword>
<protein>
    <recommendedName>
        <fullName evidence="16">Outer membrane vitamin B12 receptor BtuB</fullName>
    </recommendedName>
</protein>
<keyword evidence="7 11" id="KW-0798">TonB box</keyword>
<feature type="domain" description="TonB-dependent receptor plug" evidence="14">
    <location>
        <begin position="46"/>
        <end position="153"/>
    </location>
</feature>
<accession>A0A6J4HY41</accession>
<dbReference type="GO" id="GO:0009279">
    <property type="term" value="C:cell outer membrane"/>
    <property type="evidence" value="ECO:0007669"/>
    <property type="project" value="UniProtKB-SubCell"/>
</dbReference>
<feature type="domain" description="TonB-dependent receptor-like beta-barrel" evidence="13">
    <location>
        <begin position="229"/>
        <end position="627"/>
    </location>
</feature>
<dbReference type="SUPFAM" id="SSF56935">
    <property type="entry name" value="Porins"/>
    <property type="match status" value="1"/>
</dbReference>
<keyword evidence="9 10" id="KW-0998">Cell outer membrane</keyword>
<dbReference type="InterPro" id="IPR039426">
    <property type="entry name" value="TonB-dep_rcpt-like"/>
</dbReference>
<dbReference type="InterPro" id="IPR036942">
    <property type="entry name" value="Beta-barrel_TonB_sf"/>
</dbReference>
<comment type="similarity">
    <text evidence="10 11">Belongs to the TonB-dependent receptor family.</text>
</comment>
<keyword evidence="3 10" id="KW-1134">Transmembrane beta strand</keyword>
<evidence type="ECO:0000313" key="15">
    <source>
        <dbReference type="EMBL" id="CAA9235085.1"/>
    </source>
</evidence>
<dbReference type="Gene3D" id="2.40.170.20">
    <property type="entry name" value="TonB-dependent receptor, beta-barrel domain"/>
    <property type="match status" value="1"/>
</dbReference>
<organism evidence="15">
    <name type="scientific">uncultured Acetobacteraceae bacterium</name>
    <dbReference type="NCBI Taxonomy" id="169975"/>
    <lineage>
        <taxon>Bacteria</taxon>
        <taxon>Pseudomonadati</taxon>
        <taxon>Pseudomonadota</taxon>
        <taxon>Alphaproteobacteria</taxon>
        <taxon>Acetobacterales</taxon>
        <taxon>Acetobacteraceae</taxon>
        <taxon>environmental samples</taxon>
    </lineage>
</organism>
<evidence type="ECO:0000256" key="8">
    <source>
        <dbReference type="ARBA" id="ARBA00023136"/>
    </source>
</evidence>
<evidence type="ECO:0008006" key="16">
    <source>
        <dbReference type="Google" id="ProtNLM"/>
    </source>
</evidence>
<keyword evidence="5 12" id="KW-0732">Signal</keyword>
<keyword evidence="4 10" id="KW-0812">Transmembrane</keyword>
<evidence type="ECO:0000256" key="10">
    <source>
        <dbReference type="PROSITE-ProRule" id="PRU01360"/>
    </source>
</evidence>
<sequence>MRRLMPSLGAALLGGLVVLPAATAVAQQATVSDTIVTGTRIPTPAERVPASITVLTRRDIEERGYQTLAEALTAVPGLRIAQLGGPGQQASVFLRGTNSRHTLVLLDGVPLNDPSEPNAAFNFGNELLFDVERIEVLRGPASALYGSAALGGVVNLVTRRAPPDRAFVPYGELAGGTQRTVRAGAGATGTVGAFDYLLSAQSFSTRGFNATAQRLPDTGERDGLRGVFTTARLGWTPVEGTRVEGLLRWRQNNFGLDSVPRDDPNYSAEDRRWYGQVRGETRLFDGAWTTGLRLAATEDRRRFVNGRDSLSASTADDLFIGTRTTLDWGNTVRLPGAGALTDGALGFGVTHSFEEVRSASGSPFFRTTVDATQHNTGGYATLQYRLLERLDMTAGLRHDATTGFTDETTWRLGAVLAVPEVGSRVRASGGTGFAAPSLFQRFGIIGSTFRGNPDLRPERSIGWEVGAETDFPAFGRPAFATTSATYFQSRIRDLINFNAGFNTLNNVDRARIQGVELGLTLRPAAWFETTAAWTVTGAFDDATGQRLPRRPEHVVSVTARVVPVPRVVVAPTVLFTGRSPEGAFASYNDQGVAFTYPRSNPPGTVVNVTATWQALDRAALFLEARNLGNSRFEPANGFSTPGRSVLVGTRFAL</sequence>
<dbReference type="CDD" id="cd01347">
    <property type="entry name" value="ligand_gated_channel"/>
    <property type="match status" value="1"/>
</dbReference>
<feature type="chain" id="PRO_5027083616" description="Outer membrane vitamin B12 receptor BtuB" evidence="12">
    <location>
        <begin position="27"/>
        <end position="653"/>
    </location>
</feature>
<evidence type="ECO:0000256" key="9">
    <source>
        <dbReference type="ARBA" id="ARBA00023237"/>
    </source>
</evidence>
<dbReference type="Gene3D" id="2.170.130.10">
    <property type="entry name" value="TonB-dependent receptor, plug domain"/>
    <property type="match status" value="1"/>
</dbReference>
<dbReference type="Pfam" id="PF00593">
    <property type="entry name" value="TonB_dep_Rec_b-barrel"/>
    <property type="match status" value="1"/>
</dbReference>
<keyword evidence="6" id="KW-0406">Ion transport</keyword>
<dbReference type="AlphaFoldDB" id="A0A6J4HY41"/>
<evidence type="ECO:0000256" key="11">
    <source>
        <dbReference type="RuleBase" id="RU003357"/>
    </source>
</evidence>
<dbReference type="PROSITE" id="PS52016">
    <property type="entry name" value="TONB_DEPENDENT_REC_3"/>
    <property type="match status" value="1"/>
</dbReference>
<evidence type="ECO:0000259" key="14">
    <source>
        <dbReference type="Pfam" id="PF07715"/>
    </source>
</evidence>
<dbReference type="InterPro" id="IPR000531">
    <property type="entry name" value="Beta-barrel_TonB"/>
</dbReference>
<evidence type="ECO:0000256" key="1">
    <source>
        <dbReference type="ARBA" id="ARBA00004571"/>
    </source>
</evidence>
<keyword evidence="2 10" id="KW-0813">Transport</keyword>
<feature type="signal peptide" evidence="12">
    <location>
        <begin position="1"/>
        <end position="26"/>
    </location>
</feature>
<evidence type="ECO:0000256" key="6">
    <source>
        <dbReference type="ARBA" id="ARBA00023065"/>
    </source>
</evidence>
<reference evidence="15" key="1">
    <citation type="submission" date="2020-02" db="EMBL/GenBank/DDBJ databases">
        <authorList>
            <person name="Meier V. D."/>
        </authorList>
    </citation>
    <scope>NUCLEOTIDE SEQUENCE</scope>
    <source>
        <strain evidence="15">AVDCRST_MAG04</strain>
    </source>
</reference>
<dbReference type="PANTHER" id="PTHR30069">
    <property type="entry name" value="TONB-DEPENDENT OUTER MEMBRANE RECEPTOR"/>
    <property type="match status" value="1"/>
</dbReference>
<proteinExistence type="inferred from homology"/>
<gene>
    <name evidence="15" type="ORF">AVDCRST_MAG04-1327</name>
</gene>
<evidence type="ECO:0000256" key="3">
    <source>
        <dbReference type="ARBA" id="ARBA00022452"/>
    </source>
</evidence>
<evidence type="ECO:0000256" key="7">
    <source>
        <dbReference type="ARBA" id="ARBA00023077"/>
    </source>
</evidence>